<name>A0A848N657_9FLAO</name>
<accession>A0A848N657</accession>
<evidence type="ECO:0000313" key="1">
    <source>
        <dbReference type="EMBL" id="NMR34228.1"/>
    </source>
</evidence>
<proteinExistence type="predicted"/>
<comment type="caution">
    <text evidence="1">The sequence shown here is derived from an EMBL/GenBank/DDBJ whole genome shotgun (WGS) entry which is preliminary data.</text>
</comment>
<reference evidence="1 2" key="1">
    <citation type="submission" date="2020-04" db="EMBL/GenBank/DDBJ databases">
        <title>Genome analysis and antimicrobial resistance characteristics of Chryseobacterium aquaticum isolated from farmed salmonids.</title>
        <authorList>
            <person name="Saticioglu I.B."/>
            <person name="Duman M."/>
            <person name="Altun S."/>
        </authorList>
    </citation>
    <scope>NUCLEOTIDE SEQUENCE [LARGE SCALE GENOMIC DNA]</scope>
    <source>
        <strain evidence="1 2">C-174</strain>
    </source>
</reference>
<protein>
    <submittedName>
        <fullName evidence="1">Uncharacterized protein</fullName>
    </submittedName>
</protein>
<dbReference type="AlphaFoldDB" id="A0A848N657"/>
<gene>
    <name evidence="1" type="ORF">HIO71_08395</name>
</gene>
<dbReference type="EMBL" id="JABCJF010000003">
    <property type="protein sequence ID" value="NMR34228.1"/>
    <property type="molecule type" value="Genomic_DNA"/>
</dbReference>
<sequence length="106" mass="12205">MDKTGLEASLKHQKQLSGFGVNRLILPLSGTKQEKNISDFFRMGNTKNDFNQLFLEFLDQLYNETMAILKPCEIDFSQPPLQSQTVISINDIPLGTQRQFNEINRR</sequence>
<dbReference type="Proteomes" id="UP000548067">
    <property type="component" value="Unassembled WGS sequence"/>
</dbReference>
<evidence type="ECO:0000313" key="2">
    <source>
        <dbReference type="Proteomes" id="UP000548067"/>
    </source>
</evidence>
<organism evidence="1 2">
    <name type="scientific">Chryseobacterium aquaticum</name>
    <dbReference type="NCBI Taxonomy" id="452084"/>
    <lineage>
        <taxon>Bacteria</taxon>
        <taxon>Pseudomonadati</taxon>
        <taxon>Bacteroidota</taxon>
        <taxon>Flavobacteriia</taxon>
        <taxon>Flavobacteriales</taxon>
        <taxon>Weeksellaceae</taxon>
        <taxon>Chryseobacterium group</taxon>
        <taxon>Chryseobacterium</taxon>
    </lineage>
</organism>